<sequence length="111" mass="11913">MGVTLFATAEGVGMKMRRSAGLTAILLLAGCVIFAPAAQAKTGDATAKTPQNMPMPRLAVAFQMMLINQNQCINYVYDKNGNRTSQSNTAFTSTHPVWGTSSYLCFAWSAN</sequence>
<name>A0A838L2Z3_9SPHN</name>
<dbReference type="AlphaFoldDB" id="A0A838L2Z3"/>
<protein>
    <submittedName>
        <fullName evidence="1">Uncharacterized protein</fullName>
    </submittedName>
</protein>
<accession>A0A838L2Z3</accession>
<reference evidence="1 2" key="1">
    <citation type="submission" date="2020-07" db="EMBL/GenBank/DDBJ databases">
        <authorList>
            <person name="Sun Q."/>
        </authorList>
    </citation>
    <scope>NUCLEOTIDE SEQUENCE [LARGE SCALE GENOMIC DNA]</scope>
    <source>
        <strain evidence="1 2">CGMCC 1.13654</strain>
    </source>
</reference>
<evidence type="ECO:0000313" key="2">
    <source>
        <dbReference type="Proteomes" id="UP000570166"/>
    </source>
</evidence>
<keyword evidence="2" id="KW-1185">Reference proteome</keyword>
<dbReference type="Proteomes" id="UP000570166">
    <property type="component" value="Unassembled WGS sequence"/>
</dbReference>
<proteinExistence type="predicted"/>
<gene>
    <name evidence="1" type="ORF">HZF05_00680</name>
</gene>
<evidence type="ECO:0000313" key="1">
    <source>
        <dbReference type="EMBL" id="MBA2932596.1"/>
    </source>
</evidence>
<organism evidence="1 2">
    <name type="scientific">Sphingomonas chungangi</name>
    <dbReference type="NCBI Taxonomy" id="2683589"/>
    <lineage>
        <taxon>Bacteria</taxon>
        <taxon>Pseudomonadati</taxon>
        <taxon>Pseudomonadota</taxon>
        <taxon>Alphaproteobacteria</taxon>
        <taxon>Sphingomonadales</taxon>
        <taxon>Sphingomonadaceae</taxon>
        <taxon>Sphingomonas</taxon>
    </lineage>
</organism>
<dbReference type="RefSeq" id="WP_181638760.1">
    <property type="nucleotide sequence ID" value="NZ_JACEIB010000001.1"/>
</dbReference>
<comment type="caution">
    <text evidence="1">The sequence shown here is derived from an EMBL/GenBank/DDBJ whole genome shotgun (WGS) entry which is preliminary data.</text>
</comment>
<dbReference type="EMBL" id="JACEIB010000001">
    <property type="protein sequence ID" value="MBA2932596.1"/>
    <property type="molecule type" value="Genomic_DNA"/>
</dbReference>